<feature type="signal peptide" evidence="18">
    <location>
        <begin position="1"/>
        <end position="17"/>
    </location>
</feature>
<dbReference type="EMBL" id="JAPMSZ010000004">
    <property type="protein sequence ID" value="KAJ5104704.1"/>
    <property type="molecule type" value="Genomic_DNA"/>
</dbReference>
<sequence length="580" mass="64308">MVIYFLAVAVHLLAASAATVTYNWNITWVTANPDGQQDRPVIGINGQWPLPVLNFTKGDRVIAHVHNALGNESTSLHWHGFFQNGTNHMDGPPATTQCEISPGTTFTYDFTVDQTGTYWYHSHTRGQYPDGLRQILTIQDPEDPYTGHYDEERVLTLSDWYYDQMPSLLQGFINVLNPTGAEPVPNAALMNDTQNLTIPVEPGKTYLFRVANVGAFASQYFWIEGHSMKIVEVDGVWTKPAEADMIYVASAQRYSFLVTMKNDTSKNYPIVGSMDTDLFDKIPPTLNFNVTSWLVYDDSAQKPDPSQIDEFQPFDDFTLVPVDGIEQYEAADHTITLDVKMDNLGNGANYAFFNDISYVMPKVPTLYSVLTTGSAATNPVVYGTDTNPFVLQKDEIVDIILNNDDTGKHPFHLHGHNFQVLARPSDDSGHYDPNNHTSFPAVPMRRDTLIVYPSSNFIIRFKANNPGVWLFHCHIEWHMDSGLTATMVEAPLELQKTLSIPKDHLEACDASGTLRAGNAAGNTKNFEDLTGANRMVSPLPEGFTGRGIVALVFSCIAAVLGLASIIWYGLAPITQTPAQS</sequence>
<evidence type="ECO:0000256" key="10">
    <source>
        <dbReference type="ARBA" id="ARBA00023002"/>
    </source>
</evidence>
<comment type="subcellular location">
    <subcellularLocation>
        <location evidence="16">Cell membrane</location>
        <topology evidence="16">Single-pass type I membrane protein</topology>
        <orientation evidence="16">Extracellular side</orientation>
    </subcellularLocation>
</comment>
<feature type="transmembrane region" description="Helical" evidence="17">
    <location>
        <begin position="548"/>
        <end position="570"/>
    </location>
</feature>
<dbReference type="FunFam" id="2.60.40.420:FF:000025">
    <property type="entry name" value="FET5p Multicopper oxidase"/>
    <property type="match status" value="1"/>
</dbReference>
<keyword evidence="4" id="KW-0410">Iron transport</keyword>
<keyword evidence="14 17" id="KW-0472">Membrane</keyword>
<evidence type="ECO:0000256" key="1">
    <source>
        <dbReference type="ARBA" id="ARBA00010609"/>
    </source>
</evidence>
<keyword evidence="7 18" id="KW-0732">Signal</keyword>
<dbReference type="CDD" id="cd13851">
    <property type="entry name" value="CuRO_1_Fet3p"/>
    <property type="match status" value="1"/>
</dbReference>
<dbReference type="FunFam" id="2.60.40.420:FF:000022">
    <property type="entry name" value="FET5p Multicopper oxidase"/>
    <property type="match status" value="1"/>
</dbReference>
<dbReference type="InterPro" id="IPR033138">
    <property type="entry name" value="Cu_oxidase_CS"/>
</dbReference>
<dbReference type="RefSeq" id="XP_056513700.1">
    <property type="nucleotide sequence ID" value="XM_056652633.1"/>
</dbReference>
<dbReference type="Proteomes" id="UP001141434">
    <property type="component" value="Unassembled WGS sequence"/>
</dbReference>
<dbReference type="AlphaFoldDB" id="A0A9W9FR02"/>
<dbReference type="InterPro" id="IPR002355">
    <property type="entry name" value="Cu_oxidase_Cu_BS"/>
</dbReference>
<evidence type="ECO:0000259" key="20">
    <source>
        <dbReference type="Pfam" id="PF07731"/>
    </source>
</evidence>
<evidence type="ECO:0000256" key="16">
    <source>
        <dbReference type="ARBA" id="ARBA00037814"/>
    </source>
</evidence>
<keyword evidence="9 17" id="KW-1133">Transmembrane helix</keyword>
<dbReference type="InterPro" id="IPR045087">
    <property type="entry name" value="Cu-oxidase_fam"/>
</dbReference>
<dbReference type="PANTHER" id="PTHR11709:SF361">
    <property type="entry name" value="IRON TRANSPORT MULTICOPPER OXIDASE FET3"/>
    <property type="match status" value="1"/>
</dbReference>
<keyword evidence="8" id="KW-0677">Repeat</keyword>
<feature type="domain" description="Plastocyanin-like" evidence="20">
    <location>
        <begin position="359"/>
        <end position="491"/>
    </location>
</feature>
<keyword evidence="11" id="KW-0408">Iron</keyword>
<evidence type="ECO:0000256" key="5">
    <source>
        <dbReference type="ARBA" id="ARBA00022692"/>
    </source>
</evidence>
<evidence type="ECO:0000256" key="15">
    <source>
        <dbReference type="ARBA" id="ARBA00023180"/>
    </source>
</evidence>
<dbReference type="GO" id="GO:0004322">
    <property type="term" value="F:ferroxidase activity"/>
    <property type="evidence" value="ECO:0007669"/>
    <property type="project" value="TreeGrafter"/>
</dbReference>
<keyword evidence="2" id="KW-0813">Transport</keyword>
<evidence type="ECO:0000256" key="18">
    <source>
        <dbReference type="SAM" id="SignalP"/>
    </source>
</evidence>
<dbReference type="InterPro" id="IPR001117">
    <property type="entry name" value="Cu-oxidase_2nd"/>
</dbReference>
<dbReference type="PROSITE" id="PS00079">
    <property type="entry name" value="MULTICOPPER_OXIDASE1"/>
    <property type="match status" value="2"/>
</dbReference>
<dbReference type="OrthoDB" id="2121828at2759"/>
<evidence type="ECO:0000256" key="8">
    <source>
        <dbReference type="ARBA" id="ARBA00022737"/>
    </source>
</evidence>
<dbReference type="InterPro" id="IPR011707">
    <property type="entry name" value="Cu-oxidase-like_N"/>
</dbReference>
<dbReference type="GeneID" id="81391801"/>
<dbReference type="GO" id="GO:0033215">
    <property type="term" value="P:reductive iron assimilation"/>
    <property type="evidence" value="ECO:0007669"/>
    <property type="project" value="TreeGrafter"/>
</dbReference>
<evidence type="ECO:0000313" key="23">
    <source>
        <dbReference type="Proteomes" id="UP001141434"/>
    </source>
</evidence>
<keyword evidence="13" id="KW-0406">Ion transport</keyword>
<dbReference type="CDD" id="cd13877">
    <property type="entry name" value="CuRO_2_Fet3p_like"/>
    <property type="match status" value="1"/>
</dbReference>
<evidence type="ECO:0008006" key="24">
    <source>
        <dbReference type="Google" id="ProtNLM"/>
    </source>
</evidence>
<dbReference type="Pfam" id="PF07732">
    <property type="entry name" value="Cu-oxidase_3"/>
    <property type="match status" value="1"/>
</dbReference>
<accession>A0A9W9FR02</accession>
<evidence type="ECO:0000256" key="9">
    <source>
        <dbReference type="ARBA" id="ARBA00022989"/>
    </source>
</evidence>
<keyword evidence="5 17" id="KW-0812">Transmembrane</keyword>
<proteinExistence type="inferred from homology"/>
<evidence type="ECO:0000256" key="17">
    <source>
        <dbReference type="SAM" id="Phobius"/>
    </source>
</evidence>
<protein>
    <recommendedName>
        <fullName evidence="24">Iron transport multicopper oxidase FET3</fullName>
    </recommendedName>
</protein>
<comment type="caution">
    <text evidence="22">The sequence shown here is derived from an EMBL/GenBank/DDBJ whole genome shotgun (WGS) entry which is preliminary data.</text>
</comment>
<dbReference type="PANTHER" id="PTHR11709">
    <property type="entry name" value="MULTI-COPPER OXIDASE"/>
    <property type="match status" value="1"/>
</dbReference>
<evidence type="ECO:0000259" key="19">
    <source>
        <dbReference type="Pfam" id="PF00394"/>
    </source>
</evidence>
<evidence type="ECO:0000313" key="22">
    <source>
        <dbReference type="EMBL" id="KAJ5104704.1"/>
    </source>
</evidence>
<reference evidence="22" key="1">
    <citation type="submission" date="2022-11" db="EMBL/GenBank/DDBJ databases">
        <authorList>
            <person name="Petersen C."/>
        </authorList>
    </citation>
    <scope>NUCLEOTIDE SEQUENCE</scope>
    <source>
        <strain evidence="22">IBT 34128</strain>
    </source>
</reference>
<dbReference type="InterPro" id="IPR008972">
    <property type="entry name" value="Cupredoxin"/>
</dbReference>
<evidence type="ECO:0000256" key="6">
    <source>
        <dbReference type="ARBA" id="ARBA00022723"/>
    </source>
</evidence>
<keyword evidence="12" id="KW-0186">Copper</keyword>
<keyword evidence="6" id="KW-0479">Metal-binding</keyword>
<dbReference type="GO" id="GO:0010106">
    <property type="term" value="P:cellular response to iron ion starvation"/>
    <property type="evidence" value="ECO:0007669"/>
    <property type="project" value="TreeGrafter"/>
</dbReference>
<dbReference type="CDD" id="cd13899">
    <property type="entry name" value="CuRO_3_Fet3p"/>
    <property type="match status" value="1"/>
</dbReference>
<dbReference type="Gene3D" id="2.60.40.420">
    <property type="entry name" value="Cupredoxins - blue copper proteins"/>
    <property type="match status" value="3"/>
</dbReference>
<name>A0A9W9FR02_9EURO</name>
<dbReference type="InterPro" id="IPR011706">
    <property type="entry name" value="Cu-oxidase_C"/>
</dbReference>
<evidence type="ECO:0000256" key="11">
    <source>
        <dbReference type="ARBA" id="ARBA00023004"/>
    </source>
</evidence>
<dbReference type="SUPFAM" id="SSF49503">
    <property type="entry name" value="Cupredoxins"/>
    <property type="match status" value="3"/>
</dbReference>
<reference evidence="22" key="2">
    <citation type="journal article" date="2023" name="IMA Fungus">
        <title>Comparative genomic study of the Penicillium genus elucidates a diverse pangenome and 15 lateral gene transfer events.</title>
        <authorList>
            <person name="Petersen C."/>
            <person name="Sorensen T."/>
            <person name="Nielsen M.R."/>
            <person name="Sondergaard T.E."/>
            <person name="Sorensen J.L."/>
            <person name="Fitzpatrick D.A."/>
            <person name="Frisvad J.C."/>
            <person name="Nielsen K.L."/>
        </authorList>
    </citation>
    <scope>NUCLEOTIDE SEQUENCE</scope>
    <source>
        <strain evidence="22">IBT 34128</strain>
    </source>
</reference>
<feature type="chain" id="PRO_5040873973" description="Iron transport multicopper oxidase FET3" evidence="18">
    <location>
        <begin position="18"/>
        <end position="580"/>
    </location>
</feature>
<keyword evidence="15" id="KW-0325">Glycoprotein</keyword>
<feature type="domain" description="Plastocyanin-like" evidence="19">
    <location>
        <begin position="152"/>
        <end position="297"/>
    </location>
</feature>
<dbReference type="FunFam" id="2.60.40.420:FF:000024">
    <property type="entry name" value="FET5p Multicopper oxidase"/>
    <property type="match status" value="1"/>
</dbReference>
<evidence type="ECO:0000256" key="4">
    <source>
        <dbReference type="ARBA" id="ARBA00022496"/>
    </source>
</evidence>
<keyword evidence="23" id="KW-1185">Reference proteome</keyword>
<dbReference type="GO" id="GO:0005507">
    <property type="term" value="F:copper ion binding"/>
    <property type="evidence" value="ECO:0007669"/>
    <property type="project" value="InterPro"/>
</dbReference>
<dbReference type="PROSITE" id="PS00080">
    <property type="entry name" value="MULTICOPPER_OXIDASE2"/>
    <property type="match status" value="1"/>
</dbReference>
<evidence type="ECO:0000256" key="14">
    <source>
        <dbReference type="ARBA" id="ARBA00023136"/>
    </source>
</evidence>
<evidence type="ECO:0000256" key="7">
    <source>
        <dbReference type="ARBA" id="ARBA00022729"/>
    </source>
</evidence>
<feature type="domain" description="Plastocyanin-like" evidence="21">
    <location>
        <begin position="26"/>
        <end position="142"/>
    </location>
</feature>
<dbReference type="GO" id="GO:0033573">
    <property type="term" value="C:high-affinity iron permease complex"/>
    <property type="evidence" value="ECO:0007669"/>
    <property type="project" value="TreeGrafter"/>
</dbReference>
<evidence type="ECO:0000256" key="2">
    <source>
        <dbReference type="ARBA" id="ARBA00022448"/>
    </source>
</evidence>
<dbReference type="Pfam" id="PF07731">
    <property type="entry name" value="Cu-oxidase_2"/>
    <property type="match status" value="1"/>
</dbReference>
<evidence type="ECO:0000256" key="13">
    <source>
        <dbReference type="ARBA" id="ARBA00023065"/>
    </source>
</evidence>
<gene>
    <name evidence="22" type="ORF">NUU61_002051</name>
</gene>
<dbReference type="Pfam" id="PF00394">
    <property type="entry name" value="Cu-oxidase"/>
    <property type="match status" value="1"/>
</dbReference>
<dbReference type="InterPro" id="IPR044130">
    <property type="entry name" value="CuRO_2_Fet3-like"/>
</dbReference>
<keyword evidence="10" id="KW-0560">Oxidoreductase</keyword>
<evidence type="ECO:0000259" key="21">
    <source>
        <dbReference type="Pfam" id="PF07732"/>
    </source>
</evidence>
<organism evidence="22 23">
    <name type="scientific">Penicillium alfredii</name>
    <dbReference type="NCBI Taxonomy" id="1506179"/>
    <lineage>
        <taxon>Eukaryota</taxon>
        <taxon>Fungi</taxon>
        <taxon>Dikarya</taxon>
        <taxon>Ascomycota</taxon>
        <taxon>Pezizomycotina</taxon>
        <taxon>Eurotiomycetes</taxon>
        <taxon>Eurotiomycetidae</taxon>
        <taxon>Eurotiales</taxon>
        <taxon>Aspergillaceae</taxon>
        <taxon>Penicillium</taxon>
    </lineage>
</organism>
<evidence type="ECO:0000256" key="3">
    <source>
        <dbReference type="ARBA" id="ARBA00022475"/>
    </source>
</evidence>
<evidence type="ECO:0000256" key="12">
    <source>
        <dbReference type="ARBA" id="ARBA00023008"/>
    </source>
</evidence>
<comment type="similarity">
    <text evidence="1">Belongs to the multicopper oxidase family.</text>
</comment>
<keyword evidence="3" id="KW-1003">Cell membrane</keyword>